<comment type="caution">
    <text evidence="4">The sequence shown here is derived from an EMBL/GenBank/DDBJ whole genome shotgun (WGS) entry which is preliminary data.</text>
</comment>
<proteinExistence type="inferred from homology"/>
<dbReference type="InterPro" id="IPR041522">
    <property type="entry name" value="CdaR_GGDEF"/>
</dbReference>
<dbReference type="RefSeq" id="WP_068572857.1">
    <property type="nucleotide sequence ID" value="NZ_LSRF01000056.1"/>
</dbReference>
<evidence type="ECO:0000256" key="1">
    <source>
        <dbReference type="ARBA" id="ARBA00006754"/>
    </source>
</evidence>
<name>A0A138A8U3_9ACTN</name>
<accession>A0A138A8U3</accession>
<dbReference type="PANTHER" id="PTHR33744">
    <property type="entry name" value="CARBOHYDRATE DIACID REGULATOR"/>
    <property type="match status" value="1"/>
</dbReference>
<dbReference type="STRING" id="239498.AXK60_10580"/>
<evidence type="ECO:0000259" key="2">
    <source>
        <dbReference type="Pfam" id="PF13556"/>
    </source>
</evidence>
<evidence type="ECO:0000313" key="4">
    <source>
        <dbReference type="EMBL" id="KXP06859.1"/>
    </source>
</evidence>
<evidence type="ECO:0000313" key="5">
    <source>
        <dbReference type="Proteomes" id="UP000070258"/>
    </source>
</evidence>
<comment type="similarity">
    <text evidence="1">Belongs to the CdaR family.</text>
</comment>
<feature type="domain" description="PucR C-terminal helix-turn-helix" evidence="2">
    <location>
        <begin position="345"/>
        <end position="399"/>
    </location>
</feature>
<dbReference type="EMBL" id="LSRF01000056">
    <property type="protein sequence ID" value="KXP06859.1"/>
    <property type="molecule type" value="Genomic_DNA"/>
</dbReference>
<dbReference type="Gene3D" id="1.10.10.2840">
    <property type="entry name" value="PucR C-terminal helix-turn-helix domain"/>
    <property type="match status" value="1"/>
</dbReference>
<evidence type="ECO:0000259" key="3">
    <source>
        <dbReference type="Pfam" id="PF17853"/>
    </source>
</evidence>
<dbReference type="AlphaFoldDB" id="A0A138A8U3"/>
<dbReference type="InterPro" id="IPR051448">
    <property type="entry name" value="CdaR-like_regulators"/>
</dbReference>
<dbReference type="Pfam" id="PF13556">
    <property type="entry name" value="HTH_30"/>
    <property type="match status" value="1"/>
</dbReference>
<dbReference type="Proteomes" id="UP000070258">
    <property type="component" value="Unassembled WGS sequence"/>
</dbReference>
<gene>
    <name evidence="4" type="ORF">AXK60_10580</name>
</gene>
<dbReference type="InterPro" id="IPR042070">
    <property type="entry name" value="PucR_C-HTH_sf"/>
</dbReference>
<dbReference type="Pfam" id="PF17853">
    <property type="entry name" value="GGDEF_2"/>
    <property type="match status" value="1"/>
</dbReference>
<dbReference type="OrthoDB" id="3663486at2"/>
<sequence>MDSSWPRPDGRTAELIRAVAGRLLQSVDVTVDELTTAAWRSADYRTLVEDPQLAAADRQMNRTNMLYWLSANLQAPGERVPPNNDPEILRFARDVVRRGLDMHDLGSWRGAQHSAWAAWVDECFAATDDLGELRELMKVSERSMATFIDDSMAALDAYVEQERAELARGASAERHATVQLLLEGAPIGRARAEAQLGYSLTGSHVAAIIWSEPAETAAELDAAAETVMRVCGVSRRLTLNASSSALWVWIPTDTVPAADTVRTALADRPAIRVTFGRPGDDIEGFRRTHLDATAAQRVLARVGSARAVVRYEDVALVAVLTADMTQADKFVTDTLGDFAAADAVLRETVLTYVQERFNASAAAERLYTHRNTVERRLSRAGQLLPAPLADNATSIVAALMLVQLRD</sequence>
<dbReference type="PANTHER" id="PTHR33744:SF1">
    <property type="entry name" value="DNA-BINDING TRANSCRIPTIONAL ACTIVATOR ADER"/>
    <property type="match status" value="1"/>
</dbReference>
<reference evidence="5" key="1">
    <citation type="submission" date="2016-02" db="EMBL/GenBank/DDBJ databases">
        <authorList>
            <person name="Wen L."/>
            <person name="He K."/>
            <person name="Yang H."/>
        </authorList>
    </citation>
    <scope>NUCLEOTIDE SEQUENCE [LARGE SCALE GENOMIC DNA]</scope>
    <source>
        <strain evidence="5">JCM 15929</strain>
    </source>
</reference>
<protein>
    <submittedName>
        <fullName evidence="4">Transcriptional regulator</fullName>
    </submittedName>
</protein>
<dbReference type="InterPro" id="IPR025736">
    <property type="entry name" value="PucR_C-HTH_dom"/>
</dbReference>
<feature type="domain" description="CdaR GGDEF-like" evidence="3">
    <location>
        <begin position="191"/>
        <end position="298"/>
    </location>
</feature>
<organism evidence="4 5">
    <name type="scientific">Tsukamurella pseudospumae</name>
    <dbReference type="NCBI Taxonomy" id="239498"/>
    <lineage>
        <taxon>Bacteria</taxon>
        <taxon>Bacillati</taxon>
        <taxon>Actinomycetota</taxon>
        <taxon>Actinomycetes</taxon>
        <taxon>Mycobacteriales</taxon>
        <taxon>Tsukamurellaceae</taxon>
        <taxon>Tsukamurella</taxon>
    </lineage>
</organism>